<keyword evidence="3" id="KW-0067">ATP-binding</keyword>
<evidence type="ECO:0000256" key="4">
    <source>
        <dbReference type="RuleBase" id="RU004046"/>
    </source>
</evidence>
<comment type="similarity">
    <text evidence="3 4">Belongs to the bacterial glucokinase family.</text>
</comment>
<dbReference type="NCBIfam" id="TIGR00749">
    <property type="entry name" value="glk"/>
    <property type="match status" value="1"/>
</dbReference>
<evidence type="ECO:0000256" key="3">
    <source>
        <dbReference type="HAMAP-Rule" id="MF_00524"/>
    </source>
</evidence>
<reference evidence="5 6" key="1">
    <citation type="journal article" date="2016" name="Nat. Commun.">
        <title>Thousands of microbial genomes shed light on interconnected biogeochemical processes in an aquifer system.</title>
        <authorList>
            <person name="Anantharaman K."/>
            <person name="Brown C.T."/>
            <person name="Hug L.A."/>
            <person name="Sharon I."/>
            <person name="Castelle C.J."/>
            <person name="Probst A.J."/>
            <person name="Thomas B.C."/>
            <person name="Singh A."/>
            <person name="Wilkins M.J."/>
            <person name="Karaoz U."/>
            <person name="Brodie E.L."/>
            <person name="Williams K.H."/>
            <person name="Hubbard S.S."/>
            <person name="Banfield J.F."/>
        </authorList>
    </citation>
    <scope>NUCLEOTIDE SEQUENCE [LARGE SCALE GENOMIC DNA]</scope>
</reference>
<dbReference type="PANTHER" id="PTHR47363">
    <property type="entry name" value="GLUCOKINASE"/>
    <property type="match status" value="1"/>
</dbReference>
<dbReference type="Proteomes" id="UP000179334">
    <property type="component" value="Unassembled WGS sequence"/>
</dbReference>
<keyword evidence="2 3" id="KW-0418">Kinase</keyword>
<dbReference type="SUPFAM" id="SSF53067">
    <property type="entry name" value="Actin-like ATPase domain"/>
    <property type="match status" value="1"/>
</dbReference>
<dbReference type="CDD" id="cd24008">
    <property type="entry name" value="ASKHA_NBD_GLK"/>
    <property type="match status" value="1"/>
</dbReference>
<comment type="subcellular location">
    <subcellularLocation>
        <location evidence="3">Cytoplasm</location>
    </subcellularLocation>
</comment>
<protein>
    <recommendedName>
        <fullName evidence="3">Glucokinase</fullName>
        <ecNumber evidence="3">2.7.1.2</ecNumber>
    </recommendedName>
    <alternativeName>
        <fullName evidence="3">Glucose kinase</fullName>
    </alternativeName>
</protein>
<proteinExistence type="inferred from homology"/>
<dbReference type="EMBL" id="MFSR01000102">
    <property type="protein sequence ID" value="OGI37072.1"/>
    <property type="molecule type" value="Genomic_DNA"/>
</dbReference>
<keyword evidence="1 3" id="KW-0808">Transferase</keyword>
<dbReference type="GO" id="GO:0005536">
    <property type="term" value="F:D-glucose binding"/>
    <property type="evidence" value="ECO:0007669"/>
    <property type="project" value="InterPro"/>
</dbReference>
<dbReference type="Pfam" id="PF02685">
    <property type="entry name" value="Glucokinase"/>
    <property type="match status" value="1"/>
</dbReference>
<keyword evidence="3" id="KW-0963">Cytoplasm</keyword>
<dbReference type="GO" id="GO:0005737">
    <property type="term" value="C:cytoplasm"/>
    <property type="evidence" value="ECO:0007669"/>
    <property type="project" value="UniProtKB-SubCell"/>
</dbReference>
<dbReference type="Gene3D" id="3.30.420.40">
    <property type="match status" value="1"/>
</dbReference>
<dbReference type="InterPro" id="IPR043129">
    <property type="entry name" value="ATPase_NBD"/>
</dbReference>
<dbReference type="AlphaFoldDB" id="A0A1F6SVN3"/>
<accession>A0A1F6SVN3</accession>
<sequence>MRVLAGDIGGTHTRLLLADVTSGVVHVVVEAQYASGAFDGLASIIAAFLASHPRDPGIEAACFALAGPIVDTPAGQHAKITNLSWQVDATALAQTLDIPQILLINDFEAVGYGIDALTDDDLVALQPGAPRAQAPRVVLGAGTGLGVALLSWCGEGYTVVTGEGGHQDFAPRDAQQHALLQHLERKFGHVSYERVLSGPGLCDIHAFLRNRGAASESSELETATTADDPAAAISAAALAGRDAFAVAALDLFVDIYGAFAGNLALLTLARGGVFLAGGIAPKILPKLQDARFLRAFTDKGRFAPLLAEFPVRVVRNPRVGLLGAARVAWRSIAHMK</sequence>
<name>A0A1F6SVN3_9PROT</name>
<evidence type="ECO:0000256" key="1">
    <source>
        <dbReference type="ARBA" id="ARBA00022679"/>
    </source>
</evidence>
<gene>
    <name evidence="3" type="primary">glk</name>
    <name evidence="5" type="ORF">A2V91_03130</name>
</gene>
<dbReference type="HAMAP" id="MF_00524">
    <property type="entry name" value="Glucokinase"/>
    <property type="match status" value="1"/>
</dbReference>
<organism evidence="5 6">
    <name type="scientific">Candidatus Muproteobacteria bacterium RBG_16_64_10</name>
    <dbReference type="NCBI Taxonomy" id="1817757"/>
    <lineage>
        <taxon>Bacteria</taxon>
        <taxon>Pseudomonadati</taxon>
        <taxon>Pseudomonadota</taxon>
        <taxon>Candidatus Muproteobacteria</taxon>
    </lineage>
</organism>
<keyword evidence="3" id="KW-0547">Nucleotide-binding</keyword>
<evidence type="ECO:0000256" key="2">
    <source>
        <dbReference type="ARBA" id="ARBA00022777"/>
    </source>
</evidence>
<comment type="catalytic activity">
    <reaction evidence="3">
        <text>D-glucose + ATP = D-glucose 6-phosphate + ADP + H(+)</text>
        <dbReference type="Rhea" id="RHEA:17825"/>
        <dbReference type="ChEBI" id="CHEBI:4167"/>
        <dbReference type="ChEBI" id="CHEBI:15378"/>
        <dbReference type="ChEBI" id="CHEBI:30616"/>
        <dbReference type="ChEBI" id="CHEBI:61548"/>
        <dbReference type="ChEBI" id="CHEBI:456216"/>
        <dbReference type="EC" id="2.7.1.2"/>
    </reaction>
</comment>
<dbReference type="GO" id="GO:0004340">
    <property type="term" value="F:glucokinase activity"/>
    <property type="evidence" value="ECO:0007669"/>
    <property type="project" value="UniProtKB-UniRule"/>
</dbReference>
<dbReference type="NCBIfam" id="NF001415">
    <property type="entry name" value="PRK00292.1-2"/>
    <property type="match status" value="1"/>
</dbReference>
<evidence type="ECO:0000313" key="6">
    <source>
        <dbReference type="Proteomes" id="UP000179334"/>
    </source>
</evidence>
<dbReference type="GO" id="GO:0005524">
    <property type="term" value="F:ATP binding"/>
    <property type="evidence" value="ECO:0007669"/>
    <property type="project" value="UniProtKB-UniRule"/>
</dbReference>
<dbReference type="Gene3D" id="3.40.367.20">
    <property type="match status" value="1"/>
</dbReference>
<dbReference type="InterPro" id="IPR049874">
    <property type="entry name" value="ROK_cs"/>
</dbReference>
<dbReference type="EC" id="2.7.1.2" evidence="3"/>
<comment type="caution">
    <text evidence="5">The sequence shown here is derived from an EMBL/GenBank/DDBJ whole genome shotgun (WGS) entry which is preliminary data.</text>
</comment>
<dbReference type="InterPro" id="IPR003836">
    <property type="entry name" value="Glucokinase"/>
</dbReference>
<evidence type="ECO:0000313" key="5">
    <source>
        <dbReference type="EMBL" id="OGI37072.1"/>
    </source>
</evidence>
<dbReference type="PANTHER" id="PTHR47363:SF1">
    <property type="entry name" value="GLUCOKINASE"/>
    <property type="match status" value="1"/>
</dbReference>
<feature type="binding site" evidence="3">
    <location>
        <begin position="6"/>
        <end position="11"/>
    </location>
    <ligand>
        <name>ATP</name>
        <dbReference type="ChEBI" id="CHEBI:30616"/>
    </ligand>
</feature>
<dbReference type="PROSITE" id="PS01125">
    <property type="entry name" value="ROK"/>
    <property type="match status" value="1"/>
</dbReference>
<keyword evidence="3" id="KW-0324">Glycolysis</keyword>
<dbReference type="GO" id="GO:0006096">
    <property type="term" value="P:glycolytic process"/>
    <property type="evidence" value="ECO:0007669"/>
    <property type="project" value="UniProtKB-UniRule"/>
</dbReference>